<dbReference type="Gramene" id="AET6Gv20506100.16">
    <property type="protein sequence ID" value="AET6Gv20506100.16"/>
    <property type="gene ID" value="AET6Gv20506100"/>
</dbReference>
<dbReference type="AlphaFoldDB" id="A0A453NVL6"/>
<reference evidence="1" key="5">
    <citation type="journal article" date="2021" name="G3 (Bethesda)">
        <title>Aegilops tauschii genome assembly Aet v5.0 features greater sequence contiguity and improved annotation.</title>
        <authorList>
            <person name="Wang L."/>
            <person name="Zhu T."/>
            <person name="Rodriguez J.C."/>
            <person name="Deal K.R."/>
            <person name="Dubcovsky J."/>
            <person name="McGuire P.E."/>
            <person name="Lux T."/>
            <person name="Spannagl M."/>
            <person name="Mayer K.F.X."/>
            <person name="Baldrich P."/>
            <person name="Meyers B.C."/>
            <person name="Huo N."/>
            <person name="Gu Y.Q."/>
            <person name="Zhou H."/>
            <person name="Devos K.M."/>
            <person name="Bennetzen J.L."/>
            <person name="Unver T."/>
            <person name="Budak H."/>
            <person name="Gulick P.J."/>
            <person name="Galiba G."/>
            <person name="Kalapos B."/>
            <person name="Nelson D.R."/>
            <person name="Li P."/>
            <person name="You F.M."/>
            <person name="Luo M.C."/>
            <person name="Dvorak J."/>
        </authorList>
    </citation>
    <scope>NUCLEOTIDE SEQUENCE [LARGE SCALE GENOMIC DNA]</scope>
    <source>
        <strain evidence="1">cv. AL8/78</strain>
    </source>
</reference>
<reference evidence="2" key="2">
    <citation type="journal article" date="2017" name="Nat. Plants">
        <title>The Aegilops tauschii genome reveals multiple impacts of transposons.</title>
        <authorList>
            <person name="Zhao G."/>
            <person name="Zou C."/>
            <person name="Li K."/>
            <person name="Wang K."/>
            <person name="Li T."/>
            <person name="Gao L."/>
            <person name="Zhang X."/>
            <person name="Wang H."/>
            <person name="Yang Z."/>
            <person name="Liu X."/>
            <person name="Jiang W."/>
            <person name="Mao L."/>
            <person name="Kong X."/>
            <person name="Jiao Y."/>
            <person name="Jia J."/>
        </authorList>
    </citation>
    <scope>NUCLEOTIDE SEQUENCE [LARGE SCALE GENOMIC DNA]</scope>
    <source>
        <strain evidence="2">cv. AL8/78</strain>
    </source>
</reference>
<reference evidence="1" key="4">
    <citation type="submission" date="2019-03" db="UniProtKB">
        <authorList>
            <consortium name="EnsemblPlants"/>
        </authorList>
    </citation>
    <scope>IDENTIFICATION</scope>
</reference>
<evidence type="ECO:0000313" key="2">
    <source>
        <dbReference type="Proteomes" id="UP000015105"/>
    </source>
</evidence>
<evidence type="ECO:0000313" key="1">
    <source>
        <dbReference type="EnsemblPlants" id="AET6Gv20506100.16"/>
    </source>
</evidence>
<name>A0A453NVL6_AEGTS</name>
<keyword evidence="2" id="KW-1185">Reference proteome</keyword>
<dbReference type="EnsemblPlants" id="AET6Gv20506100.16">
    <property type="protein sequence ID" value="AET6Gv20506100.16"/>
    <property type="gene ID" value="AET6Gv20506100"/>
</dbReference>
<accession>A0A453NVL6</accession>
<protein>
    <submittedName>
        <fullName evidence="1">Uncharacterized protein</fullName>
    </submittedName>
</protein>
<proteinExistence type="predicted"/>
<sequence length="98" mass="10975">MTNPVRMVEKKIEGVCMSKLKKSRPPWWLCSHKRRLFTVSHKIRFFASNSSTLVSSFVDGGAPRSSISAKIHRSIGTGCGYGKKKIPKCISETMAFLK</sequence>
<reference evidence="2" key="1">
    <citation type="journal article" date="2014" name="Science">
        <title>Ancient hybridizations among the ancestral genomes of bread wheat.</title>
        <authorList>
            <consortium name="International Wheat Genome Sequencing Consortium,"/>
            <person name="Marcussen T."/>
            <person name="Sandve S.R."/>
            <person name="Heier L."/>
            <person name="Spannagl M."/>
            <person name="Pfeifer M."/>
            <person name="Jakobsen K.S."/>
            <person name="Wulff B.B."/>
            <person name="Steuernagel B."/>
            <person name="Mayer K.F."/>
            <person name="Olsen O.A."/>
        </authorList>
    </citation>
    <scope>NUCLEOTIDE SEQUENCE [LARGE SCALE GENOMIC DNA]</scope>
    <source>
        <strain evidence="2">cv. AL8/78</strain>
    </source>
</reference>
<dbReference type="Proteomes" id="UP000015105">
    <property type="component" value="Chromosome 6D"/>
</dbReference>
<reference evidence="1" key="3">
    <citation type="journal article" date="2017" name="Nature">
        <title>Genome sequence of the progenitor of the wheat D genome Aegilops tauschii.</title>
        <authorList>
            <person name="Luo M.C."/>
            <person name="Gu Y.Q."/>
            <person name="Puiu D."/>
            <person name="Wang H."/>
            <person name="Twardziok S.O."/>
            <person name="Deal K.R."/>
            <person name="Huo N."/>
            <person name="Zhu T."/>
            <person name="Wang L."/>
            <person name="Wang Y."/>
            <person name="McGuire P.E."/>
            <person name="Liu S."/>
            <person name="Long H."/>
            <person name="Ramasamy R.K."/>
            <person name="Rodriguez J.C."/>
            <person name="Van S.L."/>
            <person name="Yuan L."/>
            <person name="Wang Z."/>
            <person name="Xia Z."/>
            <person name="Xiao L."/>
            <person name="Anderson O.D."/>
            <person name="Ouyang S."/>
            <person name="Liang Y."/>
            <person name="Zimin A.V."/>
            <person name="Pertea G."/>
            <person name="Qi P."/>
            <person name="Bennetzen J.L."/>
            <person name="Dai X."/>
            <person name="Dawson M.W."/>
            <person name="Muller H.G."/>
            <person name="Kugler K."/>
            <person name="Rivarola-Duarte L."/>
            <person name="Spannagl M."/>
            <person name="Mayer K.F.X."/>
            <person name="Lu F.H."/>
            <person name="Bevan M.W."/>
            <person name="Leroy P."/>
            <person name="Li P."/>
            <person name="You F.M."/>
            <person name="Sun Q."/>
            <person name="Liu Z."/>
            <person name="Lyons E."/>
            <person name="Wicker T."/>
            <person name="Salzberg S.L."/>
            <person name="Devos K.M."/>
            <person name="Dvorak J."/>
        </authorList>
    </citation>
    <scope>NUCLEOTIDE SEQUENCE [LARGE SCALE GENOMIC DNA]</scope>
    <source>
        <strain evidence="1">cv. AL8/78</strain>
    </source>
</reference>
<organism evidence="1 2">
    <name type="scientific">Aegilops tauschii subsp. strangulata</name>
    <name type="common">Goatgrass</name>
    <dbReference type="NCBI Taxonomy" id="200361"/>
    <lineage>
        <taxon>Eukaryota</taxon>
        <taxon>Viridiplantae</taxon>
        <taxon>Streptophyta</taxon>
        <taxon>Embryophyta</taxon>
        <taxon>Tracheophyta</taxon>
        <taxon>Spermatophyta</taxon>
        <taxon>Magnoliopsida</taxon>
        <taxon>Liliopsida</taxon>
        <taxon>Poales</taxon>
        <taxon>Poaceae</taxon>
        <taxon>BOP clade</taxon>
        <taxon>Pooideae</taxon>
        <taxon>Triticodae</taxon>
        <taxon>Triticeae</taxon>
        <taxon>Triticinae</taxon>
        <taxon>Aegilops</taxon>
    </lineage>
</organism>